<sequence length="537" mass="56696">MAPTSPSANRDASRRHLSIPRLIIAVVVVGALGVGGFMTVSSWGAARAAASVDPWFAGYADVTATPSLAFESPANTAGRDVVLSFIVAGTDTPCTPSWGTFYSLQEAAEALDLDRRVARVKQLGGEVVVSFGGAINDELSTSCTEPKKLVSAYTDVLDYYDVSTIDLDVEAANLTDAAAGERRAAAIATLQANRRDDEKPLAVWLTLPVAPSGLTEDGTTAVAQMLEAGVDLAGVNVMTMDYGDRDDSETMAETSISALTATHQQLLTLYQRADMPLTDATVWTKMGATPMIGQNDVRAEVFTLEDAADLQAFATQKKLARLSMWSLNRDRTCSANYADLTRVSDSCSGIEQNGASFATILGDGLTGRPQAGGLKTTTPEPIAEVAVDDPATSPYPIWATEGTYVKDTKIVWHGNVYQAKYWTQGDLPDDPVLQSTETPWTLIGPVLPGDAPYVQPSLPVGTYPAWDGATVYRDGDRVLLGTVPFEAKYYSQGDSPEAAALSPDSSPWRALTAAEIAAVESSTVDGGAEGGTAVATE</sequence>
<protein>
    <submittedName>
        <fullName evidence="4">Chitinase</fullName>
        <ecNumber evidence="4">3.2.1.14</ecNumber>
    </submittedName>
</protein>
<feature type="domain" description="Chitin-binding type-3" evidence="3">
    <location>
        <begin position="395"/>
        <end position="443"/>
    </location>
</feature>
<evidence type="ECO:0000256" key="1">
    <source>
        <dbReference type="ARBA" id="ARBA00022801"/>
    </source>
</evidence>
<dbReference type="OrthoDB" id="99456at2"/>
<dbReference type="InterPro" id="IPR052750">
    <property type="entry name" value="GH18_Chitinase"/>
</dbReference>
<dbReference type="GO" id="GO:0008843">
    <property type="term" value="F:endochitinase activity"/>
    <property type="evidence" value="ECO:0007669"/>
    <property type="project" value="UniProtKB-EC"/>
</dbReference>
<dbReference type="InterPro" id="IPR017853">
    <property type="entry name" value="GH"/>
</dbReference>
<keyword evidence="2" id="KW-0472">Membrane</keyword>
<dbReference type="CDD" id="cd12215">
    <property type="entry name" value="ChiC_BD"/>
    <property type="match status" value="2"/>
</dbReference>
<evidence type="ECO:0000256" key="2">
    <source>
        <dbReference type="SAM" id="Phobius"/>
    </source>
</evidence>
<feature type="transmembrane region" description="Helical" evidence="2">
    <location>
        <begin position="21"/>
        <end position="44"/>
    </location>
</feature>
<dbReference type="AlphaFoldDB" id="A0A7W9E3Z3"/>
<gene>
    <name evidence="4" type="ORF">BJ997_000968</name>
</gene>
<reference evidence="4 5" key="1">
    <citation type="submission" date="2020-08" db="EMBL/GenBank/DDBJ databases">
        <title>Sequencing the genomes of 1000 actinobacteria strains.</title>
        <authorList>
            <person name="Klenk H.-P."/>
        </authorList>
    </citation>
    <scope>NUCLEOTIDE SEQUENCE [LARGE SCALE GENOMIC DNA]</scope>
    <source>
        <strain evidence="4 5">DSM 21065</strain>
    </source>
</reference>
<comment type="caution">
    <text evidence="4">The sequence shown here is derived from an EMBL/GenBank/DDBJ whole genome shotgun (WGS) entry which is preliminary data.</text>
</comment>
<dbReference type="PANTHER" id="PTHR42976">
    <property type="entry name" value="BIFUNCTIONAL CHITINASE/LYSOZYME-RELATED"/>
    <property type="match status" value="1"/>
</dbReference>
<dbReference type="CDD" id="cd06543">
    <property type="entry name" value="GH18_PF-ChiA-like"/>
    <property type="match status" value="1"/>
</dbReference>
<keyword evidence="4" id="KW-0326">Glycosidase</keyword>
<dbReference type="InterPro" id="IPR003610">
    <property type="entry name" value="CBM5/12"/>
</dbReference>
<evidence type="ECO:0000313" key="4">
    <source>
        <dbReference type="EMBL" id="MBB5640420.1"/>
    </source>
</evidence>
<dbReference type="GO" id="GO:0005576">
    <property type="term" value="C:extracellular region"/>
    <property type="evidence" value="ECO:0007669"/>
    <property type="project" value="InterPro"/>
</dbReference>
<dbReference type="PANTHER" id="PTHR42976:SF1">
    <property type="entry name" value="GH18 DOMAIN-CONTAINING PROTEIN-RELATED"/>
    <property type="match status" value="1"/>
</dbReference>
<dbReference type="Gene3D" id="2.10.10.20">
    <property type="entry name" value="Carbohydrate-binding module superfamily 5/12"/>
    <property type="match status" value="2"/>
</dbReference>
<feature type="domain" description="Chitin-binding type-3" evidence="3">
    <location>
        <begin position="463"/>
        <end position="511"/>
    </location>
</feature>
<keyword evidence="2" id="KW-1133">Transmembrane helix</keyword>
<dbReference type="GO" id="GO:0030246">
    <property type="term" value="F:carbohydrate binding"/>
    <property type="evidence" value="ECO:0007669"/>
    <property type="project" value="InterPro"/>
</dbReference>
<dbReference type="SUPFAM" id="SSF51055">
    <property type="entry name" value="Carbohydrate binding domain"/>
    <property type="match status" value="2"/>
</dbReference>
<dbReference type="Proteomes" id="UP000561726">
    <property type="component" value="Unassembled WGS sequence"/>
</dbReference>
<keyword evidence="2" id="KW-0812">Transmembrane</keyword>
<dbReference type="SUPFAM" id="SSF51445">
    <property type="entry name" value="(Trans)glycosidases"/>
    <property type="match status" value="1"/>
</dbReference>
<dbReference type="GO" id="GO:0005975">
    <property type="term" value="P:carbohydrate metabolic process"/>
    <property type="evidence" value="ECO:0007669"/>
    <property type="project" value="InterPro"/>
</dbReference>
<evidence type="ECO:0000313" key="5">
    <source>
        <dbReference type="Proteomes" id="UP000561726"/>
    </source>
</evidence>
<accession>A0A7W9E3Z3</accession>
<dbReference type="InterPro" id="IPR036573">
    <property type="entry name" value="CBM_sf_5/12"/>
</dbReference>
<organism evidence="4 5">
    <name type="scientific">Cryobacterium roopkundense</name>
    <dbReference type="NCBI Taxonomy" id="1001240"/>
    <lineage>
        <taxon>Bacteria</taxon>
        <taxon>Bacillati</taxon>
        <taxon>Actinomycetota</taxon>
        <taxon>Actinomycetes</taxon>
        <taxon>Micrococcales</taxon>
        <taxon>Microbacteriaceae</taxon>
        <taxon>Cryobacterium</taxon>
    </lineage>
</organism>
<dbReference type="Gene3D" id="3.20.20.80">
    <property type="entry name" value="Glycosidases"/>
    <property type="match status" value="1"/>
</dbReference>
<dbReference type="EC" id="3.2.1.14" evidence="4"/>
<keyword evidence="1 4" id="KW-0378">Hydrolase</keyword>
<dbReference type="RefSeq" id="WP_052542493.1">
    <property type="nucleotide sequence ID" value="NZ_JACHBQ010000001.1"/>
</dbReference>
<name>A0A7W9E3Z3_9MICO</name>
<dbReference type="EMBL" id="JACHBQ010000001">
    <property type="protein sequence ID" value="MBB5640420.1"/>
    <property type="molecule type" value="Genomic_DNA"/>
</dbReference>
<dbReference type="SMART" id="SM00495">
    <property type="entry name" value="ChtBD3"/>
    <property type="match status" value="2"/>
</dbReference>
<proteinExistence type="predicted"/>
<evidence type="ECO:0000259" key="3">
    <source>
        <dbReference type="SMART" id="SM00495"/>
    </source>
</evidence>